<proteinExistence type="predicted"/>
<dbReference type="EMBL" id="JBCNJP010000017">
    <property type="protein sequence ID" value="KAK9064806.1"/>
    <property type="molecule type" value="Genomic_DNA"/>
</dbReference>
<comment type="caution">
    <text evidence="4">The sequence shown here is derived from an EMBL/GenBank/DDBJ whole genome shotgun (WGS) entry which is preliminary data.</text>
</comment>
<dbReference type="PANTHER" id="PTHR33018">
    <property type="entry name" value="OS10G0338966 PROTEIN-RELATED"/>
    <property type="match status" value="1"/>
</dbReference>
<reference evidence="4 5" key="1">
    <citation type="submission" date="2024-04" db="EMBL/GenBank/DDBJ databases">
        <title>The reference genome of an endangered Asteraceae, Deinandra increscens subsp. villosa, native to the Central Coast of California.</title>
        <authorList>
            <person name="Guilliams M."/>
            <person name="Hasenstab-Lehman K."/>
            <person name="Meyer R."/>
            <person name="Mcevoy S."/>
        </authorList>
    </citation>
    <scope>NUCLEOTIDE SEQUENCE [LARGE SCALE GENOMIC DNA]</scope>
    <source>
        <tissue evidence="4">Leaf</tissue>
    </source>
</reference>
<dbReference type="Pfam" id="PF13963">
    <property type="entry name" value="Transpos_assoc"/>
    <property type="match status" value="1"/>
</dbReference>
<dbReference type="InterPro" id="IPR038765">
    <property type="entry name" value="Papain-like_cys_pep_sf"/>
</dbReference>
<dbReference type="InterPro" id="IPR058352">
    <property type="entry name" value="DUF8039"/>
</dbReference>
<feature type="compositionally biased region" description="Basic and acidic residues" evidence="1">
    <location>
        <begin position="464"/>
        <end position="485"/>
    </location>
</feature>
<accession>A0AAP0CZ66</accession>
<evidence type="ECO:0000256" key="1">
    <source>
        <dbReference type="SAM" id="MobiDB-lite"/>
    </source>
</evidence>
<protein>
    <recommendedName>
        <fullName evidence="6">Transposase</fullName>
    </recommendedName>
</protein>
<feature type="region of interest" description="Disordered" evidence="1">
    <location>
        <begin position="455"/>
        <end position="505"/>
    </location>
</feature>
<organism evidence="4 5">
    <name type="scientific">Deinandra increscens subsp. villosa</name>
    <dbReference type="NCBI Taxonomy" id="3103831"/>
    <lineage>
        <taxon>Eukaryota</taxon>
        <taxon>Viridiplantae</taxon>
        <taxon>Streptophyta</taxon>
        <taxon>Embryophyta</taxon>
        <taxon>Tracheophyta</taxon>
        <taxon>Spermatophyta</taxon>
        <taxon>Magnoliopsida</taxon>
        <taxon>eudicotyledons</taxon>
        <taxon>Gunneridae</taxon>
        <taxon>Pentapetalae</taxon>
        <taxon>asterids</taxon>
        <taxon>campanulids</taxon>
        <taxon>Asterales</taxon>
        <taxon>Asteraceae</taxon>
        <taxon>Asteroideae</taxon>
        <taxon>Heliantheae alliance</taxon>
        <taxon>Madieae</taxon>
        <taxon>Madiinae</taxon>
        <taxon>Deinandra</taxon>
    </lineage>
</organism>
<feature type="domain" description="Transposase-associated" evidence="2">
    <location>
        <begin position="1"/>
        <end position="74"/>
    </location>
</feature>
<dbReference type="AlphaFoldDB" id="A0AAP0CZ66"/>
<dbReference type="InterPro" id="IPR029480">
    <property type="entry name" value="Transpos_assoc"/>
</dbReference>
<feature type="domain" description="DUF8039" evidence="3">
    <location>
        <begin position="518"/>
        <end position="604"/>
    </location>
</feature>
<evidence type="ECO:0000259" key="3">
    <source>
        <dbReference type="Pfam" id="PF26133"/>
    </source>
</evidence>
<sequence length="985" mass="113066">MYEIGRIHQKYLTGVQSFLKIAEDDRVIKGKESILCPCMECKNFKEFKDINDIEYHLLRHGFMYNYTCWSRHGELLASCSTTSTNTVNNDDENNDPYTSNDNDNFNKGNDDFNEMFNHCEASIGDKSIGVPIARHSGRLAGVGVVGAKLIVPSQDSLQLAHFVVLQYMTCLAPYVREHMEILRLTHLHKSEIWYKKKHNEEFSEWMKNKVSETHGQPNADETVENLGNGPDLRVKSYQGYDINVKMDKKGKRGVGICKKKFKDPGKYTIEFDSNGRAIGKNKDFFMSWVGVEFRKGIPYHKVARDIDKKLYDNIWESLKVTFKIPNDNAKKTILTQGKAIMRNFRCSLVKHYAKKNKSPFEEYHYLNKTHWNSFVETALSEDYEVKSKKAKLSASQNTTPSTTGRIGLVGLMDSWEDRWRQLVSSYPCLSNIKSKESKIHFVSKAKKNPVTNLFELGPNMLSKPETKKDGTDNKSGKDVVSEVDGKKRKRGGRKRLEAERSRKERDVIEQDQNQVIASAESISTCYLIWPFKDSSPNLIVARGRVYPTSQRTLHGRTIADGFVKVQVDDVNQEYRSYQVPPETETDELNKLRDAQGQCIQWPENDELNKLGDAQGQFIQWPRNYIKILNDDSSEHSNIAQRQSVSLSASQSLCSVNAESSRHSSSPVYRPQFEKTYPCQDPQLMPLEDERFISQQPDMTFFNLLNESYPLQSNHVDQNPDKLDSSSDANAVIEPIIKNEKIASLLTKLKKRENSGNIYRLAEKLACLANETPIIQVKSPMGMYNEVITENVEIQVLLRVCLNKGVDVNIFAWFATYLYTFGEDHGIGHTAYFNPRYIELRMCNITRDTVIKHIQSVMKLHKDKQEFIAPYLAGSHWSLTLITRYRNKHYFGSIIDSISERKDAKSYMITELIEEAIGETIPWEMVKCYQENGTGLCGHYVLKAMFEFVVEWRERLMMNDSAALTQDKIDTVVAYVLRGIMDVVEI</sequence>
<dbReference type="SUPFAM" id="SSF54001">
    <property type="entry name" value="Cysteine proteinases"/>
    <property type="match status" value="1"/>
</dbReference>
<gene>
    <name evidence="4" type="ORF">SSX86_016188</name>
</gene>
<evidence type="ECO:0000259" key="2">
    <source>
        <dbReference type="Pfam" id="PF13963"/>
    </source>
</evidence>
<dbReference type="Pfam" id="PF26133">
    <property type="entry name" value="DUF8039"/>
    <property type="match status" value="1"/>
</dbReference>
<evidence type="ECO:0008006" key="6">
    <source>
        <dbReference type="Google" id="ProtNLM"/>
    </source>
</evidence>
<dbReference type="Proteomes" id="UP001408789">
    <property type="component" value="Unassembled WGS sequence"/>
</dbReference>
<evidence type="ECO:0000313" key="5">
    <source>
        <dbReference type="Proteomes" id="UP001408789"/>
    </source>
</evidence>
<evidence type="ECO:0000313" key="4">
    <source>
        <dbReference type="EMBL" id="KAK9064806.1"/>
    </source>
</evidence>
<keyword evidence="5" id="KW-1185">Reference proteome</keyword>
<name>A0AAP0CZ66_9ASTR</name>
<feature type="compositionally biased region" description="Basic and acidic residues" evidence="1">
    <location>
        <begin position="494"/>
        <end position="505"/>
    </location>
</feature>
<dbReference type="PANTHER" id="PTHR33018:SF35">
    <property type="entry name" value="ULP1 PROTEASE FAMILY CATALYTIC DOMAIN, PAPAIN-LIKE CYSTEINE PEPTIDASE SUPERFAMILY"/>
    <property type="match status" value="1"/>
</dbReference>